<dbReference type="PANTHER" id="PTHR10622:SF10">
    <property type="entry name" value="HET DOMAIN-CONTAINING PROTEIN"/>
    <property type="match status" value="1"/>
</dbReference>
<dbReference type="EMBL" id="NKCI01000051">
    <property type="protein sequence ID" value="RSL61463.1"/>
    <property type="molecule type" value="Genomic_DNA"/>
</dbReference>
<dbReference type="STRING" id="1325734.A0A428Q838"/>
<dbReference type="PANTHER" id="PTHR10622">
    <property type="entry name" value="HET DOMAIN-CONTAINING PROTEIN"/>
    <property type="match status" value="1"/>
</dbReference>
<evidence type="ECO:0000313" key="3">
    <source>
        <dbReference type="Proteomes" id="UP000288168"/>
    </source>
</evidence>
<gene>
    <name evidence="2" type="ORF">CEP54_006201</name>
</gene>
<protein>
    <recommendedName>
        <fullName evidence="1">Heterokaryon incompatibility domain-containing protein</fullName>
    </recommendedName>
</protein>
<comment type="caution">
    <text evidence="2">The sequence shown here is derived from an EMBL/GenBank/DDBJ whole genome shotgun (WGS) entry which is preliminary data.</text>
</comment>
<sequence>MRLLNTSSLKLESFAGDEIPEYAILSHRWETEEILFEDIQTDKWHQKKGAEKVKKACLQAYYDGFLYIWVDTCCINKSSSAELSEAINSMFNWYHRSQVCYAYLCDVPTMHFTQSEWFSRGWTLQELIAPKQLEFFDSQWRRIGNRLSLLDPIVNVTAIDRRVLNRGQHDRYCPAQANDSVSSWYCRCGWYDSSRTFHQLLSSFSVATRMSWASGRVTTRVEDQAYALLGLFNVNMPLLYGEGTKAFRRLQEEIIRISNDQSILASQHQLCFNLDDTIGEKDLDNVQDAFSHLFPPHPRAFRYAADLERPHTPYNYLSMTLTNRCLNIDLHVCPCMWKTKNMSEQTVGWLGILDCVYLDDCLSRPAILLARLSSAESDQHVFTRIPAFGETLIRMSPGDQRDEDGWVQVFAGKRVVWYSPTRIEMTNIDLLIHPPVVSALGTRVLAIKVNPTIGGHSDMAYRIRASVPELYKKPNGYFCDVTHRIEDIPGLAGVTALMSGLLAIDDGSRHGFFVAYGFSRPSIPSDKPPHYWCRLLAWHQVVPSIRGFLPQDHESAVILQDMARTFHQLRFACKSHTRDSMEWPGRPGLRAQVAMTRKKFLGQTLHELEISVWRLEEKPKAQVIEARVIEAQVREDDDLLMSSSWCQLQ</sequence>
<keyword evidence="3" id="KW-1185">Reference proteome</keyword>
<dbReference type="OrthoDB" id="20872at2759"/>
<reference evidence="2 3" key="1">
    <citation type="submission" date="2017-06" db="EMBL/GenBank/DDBJ databases">
        <title>Comparative genomic analysis of Ambrosia Fusariam Clade fungi.</title>
        <authorList>
            <person name="Stajich J.E."/>
            <person name="Carrillo J."/>
            <person name="Kijimoto T."/>
            <person name="Eskalen A."/>
            <person name="O'Donnell K."/>
            <person name="Kasson M."/>
        </authorList>
    </citation>
    <scope>NUCLEOTIDE SEQUENCE [LARGE SCALE GENOMIC DNA]</scope>
    <source>
        <strain evidence="2 3">NRRL62584</strain>
    </source>
</reference>
<name>A0A428Q838_9HYPO</name>
<dbReference type="AlphaFoldDB" id="A0A428Q838"/>
<evidence type="ECO:0000259" key="1">
    <source>
        <dbReference type="Pfam" id="PF06985"/>
    </source>
</evidence>
<dbReference type="Proteomes" id="UP000288168">
    <property type="component" value="Unassembled WGS sequence"/>
</dbReference>
<organism evidence="2 3">
    <name type="scientific">Fusarium duplospermum</name>
    <dbReference type="NCBI Taxonomy" id="1325734"/>
    <lineage>
        <taxon>Eukaryota</taxon>
        <taxon>Fungi</taxon>
        <taxon>Dikarya</taxon>
        <taxon>Ascomycota</taxon>
        <taxon>Pezizomycotina</taxon>
        <taxon>Sordariomycetes</taxon>
        <taxon>Hypocreomycetidae</taxon>
        <taxon>Hypocreales</taxon>
        <taxon>Nectriaceae</taxon>
        <taxon>Fusarium</taxon>
        <taxon>Fusarium solani species complex</taxon>
    </lineage>
</organism>
<accession>A0A428Q838</accession>
<dbReference type="Pfam" id="PF06985">
    <property type="entry name" value="HET"/>
    <property type="match status" value="1"/>
</dbReference>
<proteinExistence type="predicted"/>
<evidence type="ECO:0000313" key="2">
    <source>
        <dbReference type="EMBL" id="RSL61463.1"/>
    </source>
</evidence>
<dbReference type="InterPro" id="IPR010730">
    <property type="entry name" value="HET"/>
</dbReference>
<feature type="domain" description="Heterokaryon incompatibility" evidence="1">
    <location>
        <begin position="22"/>
        <end position="104"/>
    </location>
</feature>